<dbReference type="Gene3D" id="1.10.10.10">
    <property type="entry name" value="Winged helix-like DNA-binding domain superfamily/Winged helix DNA-binding domain"/>
    <property type="match status" value="1"/>
</dbReference>
<evidence type="ECO:0000313" key="1">
    <source>
        <dbReference type="EMBL" id="TDW24280.1"/>
    </source>
</evidence>
<sequence>MDRQTMQQRTVIDLGNVGELSVSVSLSPYVSVLAVLADVIGGRRQGLPEPWRRAVRHAVAPANYAAMAPIVRPGESVSPDFIVPLEPVGDVPVRDQVEQLRESSFESLLTDLDSEYGRRVPPQWQAVARAPRTWGNNLAGAVSDAWAELDPAWRGAQRLLEREVNRVGTAVVRGGLDGLLTTIHPRITYEPGRLTMADPDPARYDLAGRRLVLVPMIAGRNAMITRFTSGPEAQWVAYPVPGIDTLWNGRGTVGTESDGDVLSLIVGQRRASILRALRTPMTMQQLARVLECSQSTITYHCDQLHIADLIRRERHAQQMWGTRTERGDRIVELLSGRGS</sequence>
<name>A0A4R8A7H0_9ACTN</name>
<proteinExistence type="predicted"/>
<comment type="caution">
    <text evidence="1">The sequence shown here is derived from an EMBL/GenBank/DDBJ whole genome shotgun (WGS) entry which is preliminary data.</text>
</comment>
<dbReference type="AlphaFoldDB" id="A0A4R8A7H0"/>
<evidence type="ECO:0000313" key="2">
    <source>
        <dbReference type="Proteomes" id="UP000295447"/>
    </source>
</evidence>
<dbReference type="InterPro" id="IPR036390">
    <property type="entry name" value="WH_DNA-bd_sf"/>
</dbReference>
<protein>
    <submittedName>
        <fullName evidence="1">Helix-turn-helix protein</fullName>
    </submittedName>
</protein>
<dbReference type="Proteomes" id="UP000295447">
    <property type="component" value="Unassembled WGS sequence"/>
</dbReference>
<dbReference type="RefSeq" id="WP_134119471.1">
    <property type="nucleotide sequence ID" value="NZ_SODF01000001.1"/>
</dbReference>
<organism evidence="1 2">
    <name type="scientific">Kribbella kalugense</name>
    <dbReference type="NCBI Taxonomy" id="2512221"/>
    <lineage>
        <taxon>Bacteria</taxon>
        <taxon>Bacillati</taxon>
        <taxon>Actinomycetota</taxon>
        <taxon>Actinomycetes</taxon>
        <taxon>Propionibacteriales</taxon>
        <taxon>Kribbellaceae</taxon>
        <taxon>Kribbella</taxon>
    </lineage>
</organism>
<dbReference type="SUPFAM" id="SSF46785">
    <property type="entry name" value="Winged helix' DNA-binding domain"/>
    <property type="match status" value="1"/>
</dbReference>
<accession>A0A4R8A7H0</accession>
<dbReference type="InterPro" id="IPR036388">
    <property type="entry name" value="WH-like_DNA-bd_sf"/>
</dbReference>
<dbReference type="EMBL" id="SODF01000001">
    <property type="protein sequence ID" value="TDW24280.1"/>
    <property type="molecule type" value="Genomic_DNA"/>
</dbReference>
<reference evidence="1 2" key="1">
    <citation type="submission" date="2019-03" db="EMBL/GenBank/DDBJ databases">
        <title>Genomic Encyclopedia of Type Strains, Phase III (KMG-III): the genomes of soil and plant-associated and newly described type strains.</title>
        <authorList>
            <person name="Whitman W."/>
        </authorList>
    </citation>
    <scope>NUCLEOTIDE SEQUENCE [LARGE SCALE GENOMIC DNA]</scope>
    <source>
        <strain evidence="1 2">VKM Ac-2570</strain>
    </source>
</reference>
<dbReference type="Pfam" id="PF12840">
    <property type="entry name" value="HTH_20"/>
    <property type="match status" value="1"/>
</dbReference>
<gene>
    <name evidence="1" type="ORF">EV650_3153</name>
</gene>
<dbReference type="OrthoDB" id="3569145at2"/>
<keyword evidence="2" id="KW-1185">Reference proteome</keyword>